<reference evidence="11 12" key="1">
    <citation type="journal article" date="2021" name="MBio">
        <title>Poor Competitiveness of Bradyrhizobium in Pigeon Pea Root Colonization in Indian Soils.</title>
        <authorList>
            <person name="Chalasani D."/>
            <person name="Basu A."/>
            <person name="Pullabhotla S.V.S.R.N."/>
            <person name="Jorrin B."/>
            <person name="Neal A.L."/>
            <person name="Poole P.S."/>
            <person name="Podile A.R."/>
            <person name="Tkacz A."/>
        </authorList>
    </citation>
    <scope>NUCLEOTIDE SEQUENCE [LARGE SCALE GENOMIC DNA]</scope>
    <source>
        <strain evidence="11 12">HU14</strain>
    </source>
</reference>
<evidence type="ECO:0000256" key="7">
    <source>
        <dbReference type="ARBA" id="ARBA00023306"/>
    </source>
</evidence>
<evidence type="ECO:0000256" key="5">
    <source>
        <dbReference type="ARBA" id="ARBA00022989"/>
    </source>
</evidence>
<evidence type="ECO:0000256" key="4">
    <source>
        <dbReference type="ARBA" id="ARBA00022692"/>
    </source>
</evidence>
<feature type="domain" description="POTRA" evidence="10">
    <location>
        <begin position="164"/>
        <end position="232"/>
    </location>
</feature>
<keyword evidence="4 9" id="KW-0812">Transmembrane</keyword>
<gene>
    <name evidence="11" type="ORF">JNB62_10085</name>
</gene>
<evidence type="ECO:0000256" key="3">
    <source>
        <dbReference type="ARBA" id="ARBA00022618"/>
    </source>
</evidence>
<dbReference type="Proteomes" id="UP001196843">
    <property type="component" value="Unassembled WGS sequence"/>
</dbReference>
<keyword evidence="7" id="KW-0131">Cell cycle</keyword>
<keyword evidence="6 9" id="KW-0472">Membrane</keyword>
<comment type="caution">
    <text evidence="11">The sequence shown here is derived from an EMBL/GenBank/DDBJ whole genome shotgun (WGS) entry which is preliminary data.</text>
</comment>
<evidence type="ECO:0000313" key="12">
    <source>
        <dbReference type="Proteomes" id="UP001196843"/>
    </source>
</evidence>
<evidence type="ECO:0000259" key="10">
    <source>
        <dbReference type="PROSITE" id="PS51779"/>
    </source>
</evidence>
<sequence>MRRPSPLPQSPVAPRGATTAGEPVSRAAVDDVVQDAVAPAGPKPRAAASGADEHPTAGPTRPEAPRDAPARGGDLGTVIPLSAETRAARLDASSDGADADTGMDPEVGFREVWKASRARRKALRAEVRRFTVRQRRRRAVWLGAAASLVLLALGTVGAAYSPLFGVEKISVVGAQQLDAGEVADALSGQLGTPLPLVDESAVKKALVAFPLIETYALEARPPHELVVRLVERTPVGIIETRAGYTLVDAAGVALSTTATPSAGVPLLTITGGVKSDAFAAAGQVMRSLPDDIRAQVTGVSASTPDDVTLTLGGTNTQVVWGNAERSADKALRLQKIMAARPPADVSTYDVSSPEAVVVR</sequence>
<dbReference type="PANTHER" id="PTHR37820">
    <property type="entry name" value="CELL DIVISION PROTEIN DIVIB"/>
    <property type="match status" value="1"/>
</dbReference>
<dbReference type="InterPro" id="IPR050487">
    <property type="entry name" value="FtsQ_DivIB"/>
</dbReference>
<feature type="transmembrane region" description="Helical" evidence="9">
    <location>
        <begin position="139"/>
        <end position="160"/>
    </location>
</feature>
<keyword evidence="3" id="KW-0132">Cell division</keyword>
<dbReference type="PANTHER" id="PTHR37820:SF1">
    <property type="entry name" value="CELL DIVISION PROTEIN FTSQ"/>
    <property type="match status" value="1"/>
</dbReference>
<accession>A0ABS7HP65</accession>
<dbReference type="EMBL" id="JAEUAW010000006">
    <property type="protein sequence ID" value="MBW9094031.1"/>
    <property type="molecule type" value="Genomic_DNA"/>
</dbReference>
<evidence type="ECO:0000313" key="11">
    <source>
        <dbReference type="EMBL" id="MBW9094031.1"/>
    </source>
</evidence>
<dbReference type="RefSeq" id="WP_220300741.1">
    <property type="nucleotide sequence ID" value="NZ_JAEUAW010000006.1"/>
</dbReference>
<evidence type="ECO:0000256" key="2">
    <source>
        <dbReference type="ARBA" id="ARBA00022475"/>
    </source>
</evidence>
<feature type="compositionally biased region" description="Pro residues" evidence="8">
    <location>
        <begin position="1"/>
        <end position="11"/>
    </location>
</feature>
<keyword evidence="2" id="KW-1003">Cell membrane</keyword>
<dbReference type="PROSITE" id="PS51779">
    <property type="entry name" value="POTRA"/>
    <property type="match status" value="1"/>
</dbReference>
<organism evidence="11 12">
    <name type="scientific">Microbacterium jejuense</name>
    <dbReference type="NCBI Taxonomy" id="1263637"/>
    <lineage>
        <taxon>Bacteria</taxon>
        <taxon>Bacillati</taxon>
        <taxon>Actinomycetota</taxon>
        <taxon>Actinomycetes</taxon>
        <taxon>Micrococcales</taxon>
        <taxon>Microbacteriaceae</taxon>
        <taxon>Microbacterium</taxon>
    </lineage>
</organism>
<name>A0ABS7HP65_9MICO</name>
<evidence type="ECO:0000256" key="1">
    <source>
        <dbReference type="ARBA" id="ARBA00004370"/>
    </source>
</evidence>
<keyword evidence="12" id="KW-1185">Reference proteome</keyword>
<protein>
    <submittedName>
        <fullName evidence="11">FtsQ-type POTRA domain-containing protein</fullName>
    </submittedName>
</protein>
<proteinExistence type="predicted"/>
<comment type="subcellular location">
    <subcellularLocation>
        <location evidence="1">Membrane</location>
    </subcellularLocation>
</comment>
<dbReference type="Pfam" id="PF08478">
    <property type="entry name" value="POTRA_1"/>
    <property type="match status" value="1"/>
</dbReference>
<dbReference type="InterPro" id="IPR013685">
    <property type="entry name" value="POTRA_FtsQ_type"/>
</dbReference>
<keyword evidence="5 9" id="KW-1133">Transmembrane helix</keyword>
<dbReference type="Gene3D" id="3.10.20.310">
    <property type="entry name" value="membrane protein fhac"/>
    <property type="match status" value="1"/>
</dbReference>
<evidence type="ECO:0000256" key="9">
    <source>
        <dbReference type="SAM" id="Phobius"/>
    </source>
</evidence>
<evidence type="ECO:0000256" key="6">
    <source>
        <dbReference type="ARBA" id="ARBA00023136"/>
    </source>
</evidence>
<feature type="region of interest" description="Disordered" evidence="8">
    <location>
        <begin position="1"/>
        <end position="77"/>
    </location>
</feature>
<evidence type="ECO:0000256" key="8">
    <source>
        <dbReference type="SAM" id="MobiDB-lite"/>
    </source>
</evidence>
<dbReference type="InterPro" id="IPR034746">
    <property type="entry name" value="POTRA"/>
</dbReference>